<sequence length="115" mass="12822">MNWVSDIVSRLVPQNLLARVDRCLFTLQHFNGGKSKPVYNIVSAIERPLPDELRRYIFTMYGSEPLVTTGGSWLSPGRRSTWAEAVQCCTSSLWSPSENLVLLAVMTSMSDVACP</sequence>
<gene>
    <name evidence="1" type="ORF">EVAR_3395_1</name>
</gene>
<dbReference type="AlphaFoldDB" id="A0A4C1SSE9"/>
<evidence type="ECO:0000313" key="2">
    <source>
        <dbReference type="Proteomes" id="UP000299102"/>
    </source>
</evidence>
<comment type="caution">
    <text evidence="1">The sequence shown here is derived from an EMBL/GenBank/DDBJ whole genome shotgun (WGS) entry which is preliminary data.</text>
</comment>
<reference evidence="1 2" key="1">
    <citation type="journal article" date="2019" name="Commun. Biol.">
        <title>The bagworm genome reveals a unique fibroin gene that provides high tensile strength.</title>
        <authorList>
            <person name="Kono N."/>
            <person name="Nakamura H."/>
            <person name="Ohtoshi R."/>
            <person name="Tomita M."/>
            <person name="Numata K."/>
            <person name="Arakawa K."/>
        </authorList>
    </citation>
    <scope>NUCLEOTIDE SEQUENCE [LARGE SCALE GENOMIC DNA]</scope>
</reference>
<proteinExistence type="predicted"/>
<organism evidence="1 2">
    <name type="scientific">Eumeta variegata</name>
    <name type="common">Bagworm moth</name>
    <name type="synonym">Eumeta japonica</name>
    <dbReference type="NCBI Taxonomy" id="151549"/>
    <lineage>
        <taxon>Eukaryota</taxon>
        <taxon>Metazoa</taxon>
        <taxon>Ecdysozoa</taxon>
        <taxon>Arthropoda</taxon>
        <taxon>Hexapoda</taxon>
        <taxon>Insecta</taxon>
        <taxon>Pterygota</taxon>
        <taxon>Neoptera</taxon>
        <taxon>Endopterygota</taxon>
        <taxon>Lepidoptera</taxon>
        <taxon>Glossata</taxon>
        <taxon>Ditrysia</taxon>
        <taxon>Tineoidea</taxon>
        <taxon>Psychidae</taxon>
        <taxon>Oiketicinae</taxon>
        <taxon>Eumeta</taxon>
    </lineage>
</organism>
<protein>
    <submittedName>
        <fullName evidence="1">Uncharacterized protein</fullName>
    </submittedName>
</protein>
<accession>A0A4C1SSE9</accession>
<evidence type="ECO:0000313" key="1">
    <source>
        <dbReference type="EMBL" id="GBP05052.1"/>
    </source>
</evidence>
<name>A0A4C1SSE9_EUMVA</name>
<dbReference type="Proteomes" id="UP000299102">
    <property type="component" value="Unassembled WGS sequence"/>
</dbReference>
<dbReference type="EMBL" id="BGZK01000016">
    <property type="protein sequence ID" value="GBP05052.1"/>
    <property type="molecule type" value="Genomic_DNA"/>
</dbReference>
<keyword evidence="2" id="KW-1185">Reference proteome</keyword>